<dbReference type="EMBL" id="MQUC01000003">
    <property type="protein sequence ID" value="PRP68127.1"/>
    <property type="molecule type" value="Genomic_DNA"/>
</dbReference>
<comment type="caution">
    <text evidence="1">The sequence shown here is derived from an EMBL/GenBank/DDBJ whole genome shotgun (WGS) entry which is preliminary data.</text>
</comment>
<organism evidence="1 2">
    <name type="scientific">Nonlabens agnitus</name>
    <dbReference type="NCBI Taxonomy" id="870484"/>
    <lineage>
        <taxon>Bacteria</taxon>
        <taxon>Pseudomonadati</taxon>
        <taxon>Bacteroidota</taxon>
        <taxon>Flavobacteriia</taxon>
        <taxon>Flavobacteriales</taxon>
        <taxon>Flavobacteriaceae</taxon>
        <taxon>Nonlabens</taxon>
    </lineage>
</organism>
<sequence>MSMQLAIFDNHKVGEQQITFFEPNNNETFIGETFHGRGGDYTIKEIINRRDSVVTGHQYVTAIANRTPNKFGVN</sequence>
<proteinExistence type="predicted"/>
<keyword evidence="2" id="KW-1185">Reference proteome</keyword>
<evidence type="ECO:0000313" key="2">
    <source>
        <dbReference type="Proteomes" id="UP000239532"/>
    </source>
</evidence>
<accession>A0A2S9WXC3</accession>
<protein>
    <submittedName>
        <fullName evidence="1">Uncharacterized protein</fullName>
    </submittedName>
</protein>
<dbReference type="AlphaFoldDB" id="A0A2S9WXC3"/>
<reference evidence="1 2" key="1">
    <citation type="submission" date="2016-11" db="EMBL/GenBank/DDBJ databases">
        <title>Trade-off between light-utilization and light-protection in marine flavobacteria.</title>
        <authorList>
            <person name="Kumagai Y."/>
        </authorList>
    </citation>
    <scope>NUCLEOTIDE SEQUENCE [LARGE SCALE GENOMIC DNA]</scope>
    <source>
        <strain evidence="1 2">JCM 17109</strain>
    </source>
</reference>
<evidence type="ECO:0000313" key="1">
    <source>
        <dbReference type="EMBL" id="PRP68127.1"/>
    </source>
</evidence>
<dbReference type="Proteomes" id="UP000239532">
    <property type="component" value="Unassembled WGS sequence"/>
</dbReference>
<gene>
    <name evidence="1" type="ORF">BST86_14030</name>
</gene>
<dbReference type="RefSeq" id="WP_105983806.1">
    <property type="nucleotide sequence ID" value="NZ_MQUC01000003.1"/>
</dbReference>
<name>A0A2S9WXC3_9FLAO</name>